<evidence type="ECO:0008006" key="4">
    <source>
        <dbReference type="Google" id="ProtNLM"/>
    </source>
</evidence>
<dbReference type="SUPFAM" id="SSF47240">
    <property type="entry name" value="Ferritin-like"/>
    <property type="match status" value="1"/>
</dbReference>
<reference evidence="2 3" key="2">
    <citation type="submission" date="2017-08" db="EMBL/GenBank/DDBJ databases">
        <authorList>
            <person name="de Groot N.N."/>
        </authorList>
    </citation>
    <scope>NUCLEOTIDE SEQUENCE [LARGE SCALE GENOMIC DNA]</scope>
    <source>
        <strain evidence="2">Orrdi1</strain>
    </source>
</reference>
<evidence type="ECO:0000313" key="2">
    <source>
        <dbReference type="EMBL" id="SOE49997.1"/>
    </source>
</evidence>
<organism evidence="1 3">
    <name type="scientific">Orrella dioscoreae</name>
    <dbReference type="NCBI Taxonomy" id="1851544"/>
    <lineage>
        <taxon>Bacteria</taxon>
        <taxon>Pseudomonadati</taxon>
        <taxon>Pseudomonadota</taxon>
        <taxon>Betaproteobacteria</taxon>
        <taxon>Burkholderiales</taxon>
        <taxon>Alcaligenaceae</taxon>
        <taxon>Orrella</taxon>
    </lineage>
</organism>
<dbReference type="AlphaFoldDB" id="A0A1C3K7M1"/>
<dbReference type="STRING" id="1851544.ODI_03982"/>
<reference evidence="1 3" key="1">
    <citation type="submission" date="2016-06" db="EMBL/GenBank/DDBJ databases">
        <authorList>
            <person name="Kjaerup R.B."/>
            <person name="Dalgaard T.S."/>
            <person name="Juul-Madsen H.R."/>
        </authorList>
    </citation>
    <scope>NUCLEOTIDE SEQUENCE [LARGE SCALE GENOMIC DNA]</scope>
    <source>
        <strain evidence="1">Orrdi1</strain>
    </source>
</reference>
<proteinExistence type="predicted"/>
<dbReference type="KEGG" id="odi:ODI_R2442"/>
<dbReference type="RefSeq" id="WP_067758871.1">
    <property type="nucleotide sequence ID" value="NZ_LT907988.1"/>
</dbReference>
<keyword evidence="3" id="KW-1185">Reference proteome</keyword>
<sequence>MPDLEKLIRLSKERQYDVYTRFDWPERVAEDRLWCDESLLTTYGTDLHGTLSEQQLIALSKWEAINFYSLNVHGIKDALEFVCRKMYARRYADYTEYMHIFLAEENAHMWFFARFCQDYGGKIYKTLAYKEDQAGTPPLLDDLYMFSSTLIFEEFVDYYNRKVGENASVPDIVREINLQHHLDESRHVKFGRDIIKDVLTSIRDEAEDWPETQSRIDATIRRIFLHFVGLMYNPHAYADAGVHLSPDAPSAAQTRNYLRNAPQRRPHHEQWFKRTARYFESIGAISDSNFL</sequence>
<accession>A0A1C3K7M1</accession>
<dbReference type="InterPro" id="IPR009078">
    <property type="entry name" value="Ferritin-like_SF"/>
</dbReference>
<dbReference type="Proteomes" id="UP000078558">
    <property type="component" value="Chromosome I"/>
</dbReference>
<dbReference type="OrthoDB" id="5500270at2"/>
<dbReference type="CDD" id="cd00657">
    <property type="entry name" value="Ferritin_like"/>
    <property type="match status" value="1"/>
</dbReference>
<dbReference type="InterPro" id="IPR025859">
    <property type="entry name" value="AurF/CmlI"/>
</dbReference>
<evidence type="ECO:0000313" key="3">
    <source>
        <dbReference type="Proteomes" id="UP000078558"/>
    </source>
</evidence>
<dbReference type="InterPro" id="IPR012348">
    <property type="entry name" value="RNR-like"/>
</dbReference>
<gene>
    <name evidence="1" type="ORF">ODI_03982</name>
    <name evidence="2" type="ORF">ODI_R2442</name>
</gene>
<protein>
    <recommendedName>
        <fullName evidence="4">AurF domain containing protein</fullName>
    </recommendedName>
</protein>
<name>A0A1C3K7M1_9BURK</name>
<dbReference type="EMBL" id="LT907988">
    <property type="protein sequence ID" value="SOE49997.1"/>
    <property type="molecule type" value="Genomic_DNA"/>
</dbReference>
<evidence type="ECO:0000313" key="1">
    <source>
        <dbReference type="EMBL" id="SBT27395.1"/>
    </source>
</evidence>
<dbReference type="Pfam" id="PF11583">
    <property type="entry name" value="AurF"/>
    <property type="match status" value="1"/>
</dbReference>
<dbReference type="Gene3D" id="1.10.620.20">
    <property type="entry name" value="Ribonucleotide Reductase, subunit A"/>
    <property type="match status" value="1"/>
</dbReference>
<dbReference type="GO" id="GO:0016491">
    <property type="term" value="F:oxidoreductase activity"/>
    <property type="evidence" value="ECO:0007669"/>
    <property type="project" value="InterPro"/>
</dbReference>
<dbReference type="EMBL" id="FLRC01000053">
    <property type="protein sequence ID" value="SBT27395.1"/>
    <property type="molecule type" value="Genomic_DNA"/>
</dbReference>